<feature type="transmembrane region" description="Helical" evidence="8">
    <location>
        <begin position="157"/>
        <end position="175"/>
    </location>
</feature>
<evidence type="ECO:0000256" key="1">
    <source>
        <dbReference type="ARBA" id="ARBA00004127"/>
    </source>
</evidence>
<dbReference type="OrthoDB" id="19859at2759"/>
<dbReference type="AlphaFoldDB" id="A0A9P4S6A7"/>
<feature type="compositionally biased region" description="Low complexity" evidence="7">
    <location>
        <begin position="204"/>
        <end position="220"/>
    </location>
</feature>
<keyword evidence="5" id="KW-0333">Golgi apparatus</keyword>
<feature type="transmembrane region" description="Helical" evidence="8">
    <location>
        <begin position="294"/>
        <end position="316"/>
    </location>
</feature>
<proteinExistence type="predicted"/>
<evidence type="ECO:0000313" key="11">
    <source>
        <dbReference type="Proteomes" id="UP000799429"/>
    </source>
</evidence>
<evidence type="ECO:0000256" key="8">
    <source>
        <dbReference type="SAM" id="Phobius"/>
    </source>
</evidence>
<feature type="region of interest" description="Disordered" evidence="7">
    <location>
        <begin position="128"/>
        <end position="156"/>
    </location>
</feature>
<evidence type="ECO:0000256" key="7">
    <source>
        <dbReference type="SAM" id="MobiDB-lite"/>
    </source>
</evidence>
<feature type="transmembrane region" description="Helical" evidence="8">
    <location>
        <begin position="260"/>
        <end position="282"/>
    </location>
</feature>
<comment type="subcellular location">
    <subcellularLocation>
        <location evidence="1">Endomembrane system</location>
        <topology evidence="1">Multi-pass membrane protein</topology>
    </subcellularLocation>
    <subcellularLocation>
        <location evidence="2">Golgi apparatus membrane</location>
    </subcellularLocation>
</comment>
<protein>
    <submittedName>
        <fullName evidence="10">Zinc/iron permease</fullName>
    </submittedName>
</protein>
<dbReference type="InterPro" id="IPR045891">
    <property type="entry name" value="ZIP9"/>
</dbReference>
<feature type="transmembrane region" description="Helical" evidence="8">
    <location>
        <begin position="328"/>
        <end position="346"/>
    </location>
</feature>
<comment type="caution">
    <text evidence="10">The sequence shown here is derived from an EMBL/GenBank/DDBJ whole genome shotgun (WGS) entry which is preliminary data.</text>
</comment>
<sequence length="406" mass="42972">MWDGLFMLLSLSAIMAAASFFAGSLPLSFSLSPRQLRFISALGTGVLVGTSLIVIIPEGVETLYGSSSSEPHSHVKRSMIARAPVETVHQPTWTIPWTFHENTIVPHHIDTLENSNNPVLDLRAEDNTDKNHQEDAHSHPTESSPSKEHDHEHSRSPHAYVGISLILGFILMYLIDVIPSLNPPPSSAPLHISLSNLSQGLHRASSTSPPSSPFASSSPQAPVPSNPHAKTTTVGLVIHSLADGIALGASSTTAASNLSFIIFLAIMLHKAPAAFGLTSVLLKQGLPKRAARAHLLVFSVAAPAGALATWAVVHALGREIMGGEEGTGFATGVVLLFSGGTFLYVAMHSVQEANSHDHEMEAGYQEIDTYGGQSRAPKQKSKSGAEVGVMVAGMLLPLLTQVGHAH</sequence>
<gene>
    <name evidence="10" type="ORF">M501DRAFT_939036</name>
</gene>
<keyword evidence="4 8" id="KW-1133">Transmembrane helix</keyword>
<evidence type="ECO:0000256" key="9">
    <source>
        <dbReference type="SAM" id="SignalP"/>
    </source>
</evidence>
<organism evidence="10 11">
    <name type="scientific">Patellaria atrata CBS 101060</name>
    <dbReference type="NCBI Taxonomy" id="1346257"/>
    <lineage>
        <taxon>Eukaryota</taxon>
        <taxon>Fungi</taxon>
        <taxon>Dikarya</taxon>
        <taxon>Ascomycota</taxon>
        <taxon>Pezizomycotina</taxon>
        <taxon>Dothideomycetes</taxon>
        <taxon>Dothideomycetes incertae sedis</taxon>
        <taxon>Patellariales</taxon>
        <taxon>Patellariaceae</taxon>
        <taxon>Patellaria</taxon>
    </lineage>
</organism>
<feature type="region of interest" description="Disordered" evidence="7">
    <location>
        <begin position="201"/>
        <end position="228"/>
    </location>
</feature>
<feature type="chain" id="PRO_5040221157" evidence="9">
    <location>
        <begin position="18"/>
        <end position="406"/>
    </location>
</feature>
<feature type="transmembrane region" description="Helical" evidence="8">
    <location>
        <begin position="38"/>
        <end position="56"/>
    </location>
</feature>
<dbReference type="GO" id="GO:0000139">
    <property type="term" value="C:Golgi membrane"/>
    <property type="evidence" value="ECO:0007669"/>
    <property type="project" value="UniProtKB-SubCell"/>
</dbReference>
<feature type="signal peptide" evidence="9">
    <location>
        <begin position="1"/>
        <end position="17"/>
    </location>
</feature>
<evidence type="ECO:0000256" key="2">
    <source>
        <dbReference type="ARBA" id="ARBA00004394"/>
    </source>
</evidence>
<name>A0A9P4S6A7_9PEZI</name>
<feature type="compositionally biased region" description="Basic and acidic residues" evidence="7">
    <location>
        <begin position="128"/>
        <end position="155"/>
    </location>
</feature>
<evidence type="ECO:0000313" key="10">
    <source>
        <dbReference type="EMBL" id="KAF2836695.1"/>
    </source>
</evidence>
<keyword evidence="6 8" id="KW-0472">Membrane</keyword>
<dbReference type="EMBL" id="MU006102">
    <property type="protein sequence ID" value="KAF2836695.1"/>
    <property type="molecule type" value="Genomic_DNA"/>
</dbReference>
<dbReference type="GO" id="GO:0046873">
    <property type="term" value="F:metal ion transmembrane transporter activity"/>
    <property type="evidence" value="ECO:0007669"/>
    <property type="project" value="InterPro"/>
</dbReference>
<evidence type="ECO:0000256" key="5">
    <source>
        <dbReference type="ARBA" id="ARBA00023034"/>
    </source>
</evidence>
<dbReference type="GO" id="GO:0006829">
    <property type="term" value="P:zinc ion transport"/>
    <property type="evidence" value="ECO:0007669"/>
    <property type="project" value="InterPro"/>
</dbReference>
<keyword evidence="9" id="KW-0732">Signal</keyword>
<evidence type="ECO:0000256" key="3">
    <source>
        <dbReference type="ARBA" id="ARBA00022692"/>
    </source>
</evidence>
<keyword evidence="11" id="KW-1185">Reference proteome</keyword>
<reference evidence="10" key="1">
    <citation type="journal article" date="2020" name="Stud. Mycol.">
        <title>101 Dothideomycetes genomes: a test case for predicting lifestyles and emergence of pathogens.</title>
        <authorList>
            <person name="Haridas S."/>
            <person name="Albert R."/>
            <person name="Binder M."/>
            <person name="Bloem J."/>
            <person name="Labutti K."/>
            <person name="Salamov A."/>
            <person name="Andreopoulos B."/>
            <person name="Baker S."/>
            <person name="Barry K."/>
            <person name="Bills G."/>
            <person name="Bluhm B."/>
            <person name="Cannon C."/>
            <person name="Castanera R."/>
            <person name="Culley D."/>
            <person name="Daum C."/>
            <person name="Ezra D."/>
            <person name="Gonzalez J."/>
            <person name="Henrissat B."/>
            <person name="Kuo A."/>
            <person name="Liang C."/>
            <person name="Lipzen A."/>
            <person name="Lutzoni F."/>
            <person name="Magnuson J."/>
            <person name="Mondo S."/>
            <person name="Nolan M."/>
            <person name="Ohm R."/>
            <person name="Pangilinan J."/>
            <person name="Park H.-J."/>
            <person name="Ramirez L."/>
            <person name="Alfaro M."/>
            <person name="Sun H."/>
            <person name="Tritt A."/>
            <person name="Yoshinaga Y."/>
            <person name="Zwiers L.-H."/>
            <person name="Turgeon B."/>
            <person name="Goodwin S."/>
            <person name="Spatafora J."/>
            <person name="Crous P."/>
            <person name="Grigoriev I."/>
        </authorList>
    </citation>
    <scope>NUCLEOTIDE SEQUENCE</scope>
    <source>
        <strain evidence="10">CBS 101060</strain>
    </source>
</reference>
<dbReference type="PANTHER" id="PTHR16133">
    <property type="entry name" value="SOLUTE CARRIER FAMILY 39 ZINC TRANSPORTER , MEMBER 9-RELATED"/>
    <property type="match status" value="1"/>
</dbReference>
<dbReference type="Pfam" id="PF02535">
    <property type="entry name" value="Zip"/>
    <property type="match status" value="1"/>
</dbReference>
<dbReference type="InterPro" id="IPR003689">
    <property type="entry name" value="ZIP"/>
</dbReference>
<evidence type="ECO:0000256" key="6">
    <source>
        <dbReference type="ARBA" id="ARBA00023136"/>
    </source>
</evidence>
<evidence type="ECO:0000256" key="4">
    <source>
        <dbReference type="ARBA" id="ARBA00022989"/>
    </source>
</evidence>
<accession>A0A9P4S6A7</accession>
<dbReference type="PANTHER" id="PTHR16133:SF0">
    <property type="entry name" value="ZINC_IRON REGULATED TRANSPORTER-RELATED PROTEIN 102B, ISOFORM E"/>
    <property type="match status" value="1"/>
</dbReference>
<keyword evidence="3 8" id="KW-0812">Transmembrane</keyword>
<dbReference type="Proteomes" id="UP000799429">
    <property type="component" value="Unassembled WGS sequence"/>
</dbReference>